<proteinExistence type="predicted"/>
<keyword evidence="1" id="KW-0813">Transport</keyword>
<accession>A0A397WMN1</accession>
<dbReference type="AlphaFoldDB" id="A0A397WMN1"/>
<evidence type="ECO:0000256" key="3">
    <source>
        <dbReference type="ARBA" id="ARBA00022840"/>
    </source>
</evidence>
<dbReference type="Proteomes" id="UP000266622">
    <property type="component" value="Unassembled WGS sequence"/>
</dbReference>
<dbReference type="SMART" id="SM00382">
    <property type="entry name" value="AAA"/>
    <property type="match status" value="1"/>
</dbReference>
<dbReference type="GO" id="GO:0022857">
    <property type="term" value="F:transmembrane transporter activity"/>
    <property type="evidence" value="ECO:0007669"/>
    <property type="project" value="UniProtKB-ARBA"/>
</dbReference>
<dbReference type="PANTHER" id="PTHR24220:SF86">
    <property type="entry name" value="ABC TRANSPORTER ABCH.1"/>
    <property type="match status" value="1"/>
</dbReference>
<keyword evidence="2" id="KW-0547">Nucleotide-binding</keyword>
<evidence type="ECO:0000256" key="1">
    <source>
        <dbReference type="ARBA" id="ARBA00022448"/>
    </source>
</evidence>
<dbReference type="PROSITE" id="PS00211">
    <property type="entry name" value="ABC_TRANSPORTER_1"/>
    <property type="match status" value="1"/>
</dbReference>
<feature type="domain" description="ABC transporter" evidence="4">
    <location>
        <begin position="5"/>
        <end position="235"/>
    </location>
</feature>
<dbReference type="InterPro" id="IPR017871">
    <property type="entry name" value="ABC_transporter-like_CS"/>
</dbReference>
<reference evidence="5 6" key="1">
    <citation type="journal article" date="2018" name="Syst. Appl. Microbiol.">
        <title>A new symbiotic nanoarchaeote (Candidatus Nanoclepta minutus) and its host (Zestosphaera tikiterensis gen. nov., sp. nov.) from a New Zealand hot spring.</title>
        <authorList>
            <person name="St John E."/>
            <person name="Liu Y."/>
            <person name="Podar M."/>
            <person name="Stott M.B."/>
            <person name="Meneghin J."/>
            <person name="Chen Z."/>
            <person name="Lagutin K."/>
            <person name="Mitchell K."/>
            <person name="Reysenbach A.L."/>
        </authorList>
    </citation>
    <scope>NUCLEOTIDE SEQUENCE [LARGE SCALE GENOMIC DNA]</scope>
    <source>
        <strain evidence="5">NZ3</strain>
    </source>
</reference>
<name>A0A397WMN1_9ARCH</name>
<keyword evidence="3 5" id="KW-0067">ATP-binding</keyword>
<sequence>MMDAIVLKNVWKVYKIGGTETYALKDVNLRIKEGEMVGILGPSGSGKSTLVHIIGCMDRPTKGEVYLFGKNILNLKDKELAELRKKYIGFVFQMFYLFPNMTALENVEIPMILAGIPKSIRTEKAMKLLEEVKLLEKAKNLPSQLSGGEQQRIAIARALANDPKIILADEPTGNLDVKSSSIVIELFKKLNREYGKTIVIVTHDIKIAENVDRIIVIKKGSIVANEVSIDEALEILKK</sequence>
<dbReference type="PANTHER" id="PTHR24220">
    <property type="entry name" value="IMPORT ATP-BINDING PROTEIN"/>
    <property type="match status" value="1"/>
</dbReference>
<dbReference type="InterPro" id="IPR003439">
    <property type="entry name" value="ABC_transporter-like_ATP-bd"/>
</dbReference>
<dbReference type="GO" id="GO:0098796">
    <property type="term" value="C:membrane protein complex"/>
    <property type="evidence" value="ECO:0007669"/>
    <property type="project" value="UniProtKB-ARBA"/>
</dbReference>
<gene>
    <name evidence="5" type="ORF">BXU00_02460</name>
</gene>
<evidence type="ECO:0000256" key="2">
    <source>
        <dbReference type="ARBA" id="ARBA00022741"/>
    </source>
</evidence>
<comment type="caution">
    <text evidence="5">The sequence shown here is derived from an EMBL/GenBank/DDBJ whole genome shotgun (WGS) entry which is preliminary data.</text>
</comment>
<dbReference type="GO" id="GO:0005524">
    <property type="term" value="F:ATP binding"/>
    <property type="evidence" value="ECO:0007669"/>
    <property type="project" value="UniProtKB-KW"/>
</dbReference>
<dbReference type="InterPro" id="IPR003593">
    <property type="entry name" value="AAA+_ATPase"/>
</dbReference>
<organism evidence="5 6">
    <name type="scientific">Candidatus Nanoclepta minutus</name>
    <dbReference type="NCBI Taxonomy" id="1940235"/>
    <lineage>
        <taxon>Archaea</taxon>
        <taxon>Nanobdellota</taxon>
        <taxon>Candidatus Nanoclepta</taxon>
    </lineage>
</organism>
<dbReference type="SUPFAM" id="SSF52540">
    <property type="entry name" value="P-loop containing nucleoside triphosphate hydrolases"/>
    <property type="match status" value="1"/>
</dbReference>
<evidence type="ECO:0000313" key="6">
    <source>
        <dbReference type="Proteomes" id="UP000266622"/>
    </source>
</evidence>
<dbReference type="GO" id="GO:0005886">
    <property type="term" value="C:plasma membrane"/>
    <property type="evidence" value="ECO:0007669"/>
    <property type="project" value="TreeGrafter"/>
</dbReference>
<protein>
    <submittedName>
        <fullName evidence="5">ABC transporter ATP-binding protein</fullName>
    </submittedName>
</protein>
<dbReference type="EMBL" id="MWMI01000004">
    <property type="protein sequence ID" value="RIB35172.1"/>
    <property type="molecule type" value="Genomic_DNA"/>
</dbReference>
<dbReference type="PROSITE" id="PS50893">
    <property type="entry name" value="ABC_TRANSPORTER_2"/>
    <property type="match status" value="1"/>
</dbReference>
<evidence type="ECO:0000313" key="5">
    <source>
        <dbReference type="EMBL" id="RIB35172.1"/>
    </source>
</evidence>
<dbReference type="GO" id="GO:0016887">
    <property type="term" value="F:ATP hydrolysis activity"/>
    <property type="evidence" value="ECO:0007669"/>
    <property type="project" value="InterPro"/>
</dbReference>
<dbReference type="InterPro" id="IPR027417">
    <property type="entry name" value="P-loop_NTPase"/>
</dbReference>
<dbReference type="Gene3D" id="3.40.50.300">
    <property type="entry name" value="P-loop containing nucleotide triphosphate hydrolases"/>
    <property type="match status" value="1"/>
</dbReference>
<dbReference type="FunFam" id="3.40.50.300:FF:000032">
    <property type="entry name" value="Export ABC transporter ATP-binding protein"/>
    <property type="match status" value="1"/>
</dbReference>
<evidence type="ECO:0000259" key="4">
    <source>
        <dbReference type="PROSITE" id="PS50893"/>
    </source>
</evidence>
<dbReference type="InterPro" id="IPR017911">
    <property type="entry name" value="MacB-like_ATP-bd"/>
</dbReference>
<dbReference type="CDD" id="cd03255">
    <property type="entry name" value="ABC_MJ0796_LolCDE_FtsE"/>
    <property type="match status" value="1"/>
</dbReference>
<dbReference type="Pfam" id="PF00005">
    <property type="entry name" value="ABC_tran"/>
    <property type="match status" value="1"/>
</dbReference>
<dbReference type="InterPro" id="IPR015854">
    <property type="entry name" value="ABC_transpr_LolD-like"/>
</dbReference>